<organism evidence="1">
    <name type="scientific">freshwater metagenome</name>
    <dbReference type="NCBI Taxonomy" id="449393"/>
    <lineage>
        <taxon>unclassified sequences</taxon>
        <taxon>metagenomes</taxon>
        <taxon>ecological metagenomes</taxon>
    </lineage>
</organism>
<reference evidence="1" key="1">
    <citation type="submission" date="2020-05" db="EMBL/GenBank/DDBJ databases">
        <authorList>
            <person name="Chiriac C."/>
            <person name="Salcher M."/>
            <person name="Ghai R."/>
            <person name="Kavagutti S V."/>
        </authorList>
    </citation>
    <scope>NUCLEOTIDE SEQUENCE</scope>
</reference>
<proteinExistence type="predicted"/>
<protein>
    <submittedName>
        <fullName evidence="1">Unannotated protein</fullName>
    </submittedName>
</protein>
<dbReference type="AlphaFoldDB" id="A0A6J6Y978"/>
<sequence>MVFGVERLVAVDAVLVIDLDAGRSGEALECGRRARLIVFDIKRPVENGDATVAAATAAARTRAACSEQCGANSEAAKGETTHAEETSTRRSVLGHGLKNLGVDGVAHVRSSWWCG</sequence>
<name>A0A6J6Y978_9ZZZZ</name>
<dbReference type="EMBL" id="CAFAAM010000103">
    <property type="protein sequence ID" value="CAB4806061.1"/>
    <property type="molecule type" value="Genomic_DNA"/>
</dbReference>
<gene>
    <name evidence="1" type="ORF">UFOPK3010_00871</name>
</gene>
<accession>A0A6J6Y978</accession>
<evidence type="ECO:0000313" key="1">
    <source>
        <dbReference type="EMBL" id="CAB4806061.1"/>
    </source>
</evidence>